<evidence type="ECO:0000313" key="7">
    <source>
        <dbReference type="EMBL" id="KEA63744.1"/>
    </source>
</evidence>
<dbReference type="GO" id="GO:0015288">
    <property type="term" value="F:porin activity"/>
    <property type="evidence" value="ECO:0007669"/>
    <property type="project" value="TreeGrafter"/>
</dbReference>
<dbReference type="AlphaFoldDB" id="A0A081FYY9"/>
<dbReference type="Proteomes" id="UP000028252">
    <property type="component" value="Unassembled WGS sequence"/>
</dbReference>
<reference evidence="7 8" key="1">
    <citation type="submission" date="2014-04" db="EMBL/GenBank/DDBJ databases">
        <title>Marinobacterium kochiensis sp. nov., isolated from sediment sample collected from Kochi backwaters in Kerala, India.</title>
        <authorList>
            <person name="Singh A."/>
            <person name="Pinnaka A.K."/>
        </authorList>
    </citation>
    <scope>NUCLEOTIDE SEQUENCE [LARGE SCALE GENOMIC DNA]</scope>
    <source>
        <strain evidence="7 8">AK27</strain>
    </source>
</reference>
<name>A0A081FYY9_9GAMM</name>
<evidence type="ECO:0000256" key="5">
    <source>
        <dbReference type="ARBA" id="ARBA00023237"/>
    </source>
</evidence>
<dbReference type="PANTHER" id="PTHR30026">
    <property type="entry name" value="OUTER MEMBRANE PROTEIN TOLC"/>
    <property type="match status" value="1"/>
</dbReference>
<dbReference type="Gene3D" id="1.20.1600.10">
    <property type="entry name" value="Outer membrane efflux proteins (OEP)"/>
    <property type="match status" value="1"/>
</dbReference>
<dbReference type="GO" id="GO:1990281">
    <property type="term" value="C:efflux pump complex"/>
    <property type="evidence" value="ECO:0007669"/>
    <property type="project" value="TreeGrafter"/>
</dbReference>
<dbReference type="SUPFAM" id="SSF56954">
    <property type="entry name" value="Outer membrane efflux proteins (OEP)"/>
    <property type="match status" value="1"/>
</dbReference>
<evidence type="ECO:0000313" key="8">
    <source>
        <dbReference type="Proteomes" id="UP000028252"/>
    </source>
</evidence>
<dbReference type="InterPro" id="IPR051906">
    <property type="entry name" value="TolC-like"/>
</dbReference>
<feature type="coiled-coil region" evidence="6">
    <location>
        <begin position="164"/>
        <end position="191"/>
    </location>
</feature>
<dbReference type="eggNOG" id="COG1538">
    <property type="taxonomic scope" value="Bacteria"/>
</dbReference>
<sequence>MCIPYTQAQVLTLDEAINRALQTDAWMKASAFNESSQRSLGDAAGRLPDPRFNMALANMPTDTLDFNQEAMTQLVFGVSQMFPRGDTLALNATRFEQQADMQPLLRAERRARVRMQVSQLWLDAWRAQKSLALIEDNRVLFDQLVDVATSSYVAALGRTRQQDLIRAQLELTQLDERISRLRQQRDMATSRLSEWFMAADSASDTLVLPDSVMLPDAAVEIPITGGGEVRENRATAFVAHPTIQLIDRQIELSHTDVELARQRYKPEWGLSASYGYRGEDAMGNDRADLMTVGVTLDMPIFSTDKQDSQVAAARSKVEAVRTERLLKLREMVAAYDNARVAYQSAEDRIALYRDHLLAQSHEAAEAALNAYTSDDGNFAEVVRARINELNNRLALIELTAEQQKQITQINYLLTRIDSEAQ</sequence>
<protein>
    <submittedName>
        <fullName evidence="7">Heavy metal RND efflux outer membrane protein, CzcC family</fullName>
    </submittedName>
</protein>
<evidence type="ECO:0000256" key="4">
    <source>
        <dbReference type="ARBA" id="ARBA00023136"/>
    </source>
</evidence>
<evidence type="ECO:0000256" key="3">
    <source>
        <dbReference type="ARBA" id="ARBA00022692"/>
    </source>
</evidence>
<comment type="subcellular location">
    <subcellularLocation>
        <location evidence="1">Cell outer membrane</location>
    </subcellularLocation>
</comment>
<dbReference type="PATRIC" id="fig|1232683.4.peg.2005"/>
<accession>A0A081FYY9</accession>
<keyword evidence="2" id="KW-1134">Transmembrane beta strand</keyword>
<comment type="caution">
    <text evidence="7">The sequence shown here is derived from an EMBL/GenBank/DDBJ whole genome shotgun (WGS) entry which is preliminary data.</text>
</comment>
<dbReference type="GO" id="GO:0009279">
    <property type="term" value="C:cell outer membrane"/>
    <property type="evidence" value="ECO:0007669"/>
    <property type="project" value="UniProtKB-SubCell"/>
</dbReference>
<evidence type="ECO:0000256" key="2">
    <source>
        <dbReference type="ARBA" id="ARBA00022452"/>
    </source>
</evidence>
<keyword evidence="5" id="KW-0998">Cell outer membrane</keyword>
<feature type="coiled-coil region" evidence="6">
    <location>
        <begin position="379"/>
        <end position="406"/>
    </location>
</feature>
<proteinExistence type="predicted"/>
<gene>
    <name evidence="7" type="ORF">ADIMK_2046</name>
</gene>
<dbReference type="EMBL" id="JMQN01000029">
    <property type="protein sequence ID" value="KEA63744.1"/>
    <property type="molecule type" value="Genomic_DNA"/>
</dbReference>
<evidence type="ECO:0000256" key="6">
    <source>
        <dbReference type="SAM" id="Coils"/>
    </source>
</evidence>
<keyword evidence="4" id="KW-0472">Membrane</keyword>
<dbReference type="STRING" id="1232683.ADIMK_2046"/>
<organism evidence="7 8">
    <name type="scientific">Marinobacterium lacunae</name>
    <dbReference type="NCBI Taxonomy" id="1232683"/>
    <lineage>
        <taxon>Bacteria</taxon>
        <taxon>Pseudomonadati</taxon>
        <taxon>Pseudomonadota</taxon>
        <taxon>Gammaproteobacteria</taxon>
        <taxon>Oceanospirillales</taxon>
        <taxon>Oceanospirillaceae</taxon>
        <taxon>Marinobacterium</taxon>
    </lineage>
</organism>
<keyword evidence="3" id="KW-0812">Transmembrane</keyword>
<dbReference type="PANTHER" id="PTHR30026:SF20">
    <property type="entry name" value="OUTER MEMBRANE PROTEIN TOLC"/>
    <property type="match status" value="1"/>
</dbReference>
<keyword evidence="6" id="KW-0175">Coiled coil</keyword>
<dbReference type="GO" id="GO:0015562">
    <property type="term" value="F:efflux transmembrane transporter activity"/>
    <property type="evidence" value="ECO:0007669"/>
    <property type="project" value="InterPro"/>
</dbReference>
<evidence type="ECO:0000256" key="1">
    <source>
        <dbReference type="ARBA" id="ARBA00004442"/>
    </source>
</evidence>
<keyword evidence="8" id="KW-1185">Reference proteome</keyword>